<keyword evidence="1" id="KW-0479">Metal-binding</keyword>
<accession>A0A9P4Q6J6</accession>
<dbReference type="AlphaFoldDB" id="A0A9P4Q6J6"/>
<dbReference type="Proteomes" id="UP000799441">
    <property type="component" value="Unassembled WGS sequence"/>
</dbReference>
<comment type="caution">
    <text evidence="5">The sequence shown here is derived from an EMBL/GenBank/DDBJ whole genome shotgun (WGS) entry which is preliminary data.</text>
</comment>
<proteinExistence type="predicted"/>
<dbReference type="GO" id="GO:0061630">
    <property type="term" value="F:ubiquitin protein ligase activity"/>
    <property type="evidence" value="ECO:0007669"/>
    <property type="project" value="InterPro"/>
</dbReference>
<keyword evidence="6" id="KW-1185">Reference proteome</keyword>
<organism evidence="5 6">
    <name type="scientific">Polychaeton citri CBS 116435</name>
    <dbReference type="NCBI Taxonomy" id="1314669"/>
    <lineage>
        <taxon>Eukaryota</taxon>
        <taxon>Fungi</taxon>
        <taxon>Dikarya</taxon>
        <taxon>Ascomycota</taxon>
        <taxon>Pezizomycotina</taxon>
        <taxon>Dothideomycetes</taxon>
        <taxon>Dothideomycetidae</taxon>
        <taxon>Capnodiales</taxon>
        <taxon>Capnodiaceae</taxon>
        <taxon>Polychaeton</taxon>
    </lineage>
</organism>
<evidence type="ECO:0008006" key="7">
    <source>
        <dbReference type="Google" id="ProtNLM"/>
    </source>
</evidence>
<sequence>MDFTWRCNSLRCRTQLQHRAIVTTCSHIFCERCAEAHLLGGTGDGGGSSKSHHQNLGSVIRVCPACHTQLHNPDDAAVTNLNPAEDYKTSVMSGVSPTLIMECAGRGLNIYSYQVTQEVMYQEHLARRLTDKYNKQSSELDKLVHDANSEIQTLHDQLASIHTEKAAQEKKNHGLIDALQEKARPHHEVQKMYNQLKQRQLAAGVQLAVDRDAERLLAGDVHGGSDRGRRDDENRLNAGFANRLHTHGSGNGERRMASGWENPLQGDGGRDGHVS</sequence>
<evidence type="ECO:0000256" key="1">
    <source>
        <dbReference type="ARBA" id="ARBA00022723"/>
    </source>
</evidence>
<dbReference type="PANTHER" id="PTHR14305:SF0">
    <property type="entry name" value="E3 UBIQUITIN-PROTEIN LIGASE CCNB1IP1"/>
    <property type="match status" value="1"/>
</dbReference>
<keyword evidence="2" id="KW-0863">Zinc-finger</keyword>
<evidence type="ECO:0000313" key="6">
    <source>
        <dbReference type="Proteomes" id="UP000799441"/>
    </source>
</evidence>
<evidence type="ECO:0000313" key="5">
    <source>
        <dbReference type="EMBL" id="KAF2719346.1"/>
    </source>
</evidence>
<dbReference type="EMBL" id="MU003812">
    <property type="protein sequence ID" value="KAF2719346.1"/>
    <property type="molecule type" value="Genomic_DNA"/>
</dbReference>
<feature type="region of interest" description="Disordered" evidence="4">
    <location>
        <begin position="240"/>
        <end position="275"/>
    </location>
</feature>
<dbReference type="GO" id="GO:0000795">
    <property type="term" value="C:synaptonemal complex"/>
    <property type="evidence" value="ECO:0007669"/>
    <property type="project" value="InterPro"/>
</dbReference>
<dbReference type="OrthoDB" id="441210at2759"/>
<protein>
    <recommendedName>
        <fullName evidence="7">RING-type domain-containing protein</fullName>
    </recommendedName>
</protein>
<evidence type="ECO:0000256" key="3">
    <source>
        <dbReference type="ARBA" id="ARBA00022833"/>
    </source>
</evidence>
<gene>
    <name evidence="5" type="ORF">K431DRAFT_331102</name>
</gene>
<evidence type="ECO:0000256" key="2">
    <source>
        <dbReference type="ARBA" id="ARBA00022771"/>
    </source>
</evidence>
<dbReference type="PANTHER" id="PTHR14305">
    <property type="entry name" value="E3 UBIQUITIN-PROTEIN LIGASE CCNB1IP1"/>
    <property type="match status" value="1"/>
</dbReference>
<reference evidence="5" key="1">
    <citation type="journal article" date="2020" name="Stud. Mycol.">
        <title>101 Dothideomycetes genomes: a test case for predicting lifestyles and emergence of pathogens.</title>
        <authorList>
            <person name="Haridas S."/>
            <person name="Albert R."/>
            <person name="Binder M."/>
            <person name="Bloem J."/>
            <person name="Labutti K."/>
            <person name="Salamov A."/>
            <person name="Andreopoulos B."/>
            <person name="Baker S."/>
            <person name="Barry K."/>
            <person name="Bills G."/>
            <person name="Bluhm B."/>
            <person name="Cannon C."/>
            <person name="Castanera R."/>
            <person name="Culley D."/>
            <person name="Daum C."/>
            <person name="Ezra D."/>
            <person name="Gonzalez J."/>
            <person name="Henrissat B."/>
            <person name="Kuo A."/>
            <person name="Liang C."/>
            <person name="Lipzen A."/>
            <person name="Lutzoni F."/>
            <person name="Magnuson J."/>
            <person name="Mondo S."/>
            <person name="Nolan M."/>
            <person name="Ohm R."/>
            <person name="Pangilinan J."/>
            <person name="Park H.-J."/>
            <person name="Ramirez L."/>
            <person name="Alfaro M."/>
            <person name="Sun H."/>
            <person name="Tritt A."/>
            <person name="Yoshinaga Y."/>
            <person name="Zwiers L.-H."/>
            <person name="Turgeon B."/>
            <person name="Goodwin S."/>
            <person name="Spatafora J."/>
            <person name="Crous P."/>
            <person name="Grigoriev I."/>
        </authorList>
    </citation>
    <scope>NUCLEOTIDE SEQUENCE</scope>
    <source>
        <strain evidence="5">CBS 116435</strain>
    </source>
</reference>
<dbReference type="GO" id="GO:0007131">
    <property type="term" value="P:reciprocal meiotic recombination"/>
    <property type="evidence" value="ECO:0007669"/>
    <property type="project" value="InterPro"/>
</dbReference>
<evidence type="ECO:0000256" key="4">
    <source>
        <dbReference type="SAM" id="MobiDB-lite"/>
    </source>
</evidence>
<dbReference type="InterPro" id="IPR013083">
    <property type="entry name" value="Znf_RING/FYVE/PHD"/>
</dbReference>
<dbReference type="Gene3D" id="3.30.40.10">
    <property type="entry name" value="Zinc/RING finger domain, C3HC4 (zinc finger)"/>
    <property type="match status" value="1"/>
</dbReference>
<dbReference type="PROSITE" id="PS00518">
    <property type="entry name" value="ZF_RING_1"/>
    <property type="match status" value="1"/>
</dbReference>
<name>A0A9P4Q6J6_9PEZI</name>
<dbReference type="InterPro" id="IPR042448">
    <property type="entry name" value="CCNB1IP1"/>
</dbReference>
<dbReference type="InterPro" id="IPR017907">
    <property type="entry name" value="Znf_RING_CS"/>
</dbReference>
<dbReference type="GO" id="GO:0008270">
    <property type="term" value="F:zinc ion binding"/>
    <property type="evidence" value="ECO:0007669"/>
    <property type="project" value="UniProtKB-KW"/>
</dbReference>
<keyword evidence="3" id="KW-0862">Zinc</keyword>